<dbReference type="InterPro" id="IPR001818">
    <property type="entry name" value="Pept_M10_metallopeptidase"/>
</dbReference>
<keyword evidence="3" id="KW-0479">Metal-binding</keyword>
<evidence type="ECO:0000256" key="4">
    <source>
        <dbReference type="ARBA" id="ARBA00022801"/>
    </source>
</evidence>
<sequence length="607" mass="68049">MDPVAMTGTGVQGSSARWDGNKGQPTTKWSSSQRHLNKNGRAEAGNWEKQPFHRNPAAKSDMGLFEEGLPPQGCLLLPMPETEYKEDLRSSVSGQQDTKPQTLTPRDPAAFFNPKMVLAGAVKPLSHKTNSLVQRNNNTLSGEKQTFRNQIDTQTLSPNSNPTEADVPNQNDSKSSLIHKLRKRSLTLLTFRSKRARRIDATLELASGMAFAKRLLKWRLMPEGYSAHLTLMEQRLALRQAFRRWSEVVPIDFQEDLTASMSEIDIKLGFGTGRHLGCPQVFDGAWQELAHSLQHGDIHFDDNEAYSTSDSHPGVSLLKVFDGAWQELAHSLQHGDIHFDDNEAYSTSDSHPGVSLLKRHLNKNGRAEAGNWEKQPFHRNPAAKSDMGLFEEGLPPQGCLLLPMPETEYKEDLRSSVSGQQDTKPQTLTPRDPAAFFNPKMVLAGAVKPLSHKTNSLVQRNNNTLSGEKQTFRNQIDTQTLSPNSNPTEADVPNQNDSKSSLIHKLRKRSLTLLTFRSKRARRIDATLELASGMAFAKRLLKWRLMPEGYSAHLTLMEQRLALRQAFRRWSEVVPIDFQEDLTASMSEIDIKLGFGTGVELSFFMVH</sequence>
<feature type="region of interest" description="Disordered" evidence="7">
    <location>
        <begin position="1"/>
        <end position="66"/>
    </location>
</feature>
<feature type="region of interest" description="Disordered" evidence="7">
    <location>
        <begin position="462"/>
        <end position="498"/>
    </location>
</feature>
<dbReference type="Gene3D" id="3.40.390.10">
    <property type="entry name" value="Collagenase (Catalytic Domain)"/>
    <property type="match status" value="2"/>
</dbReference>
<dbReference type="GO" id="GO:0006508">
    <property type="term" value="P:proteolysis"/>
    <property type="evidence" value="ECO:0007669"/>
    <property type="project" value="UniProtKB-KW"/>
</dbReference>
<feature type="domain" description="Peptidase metallopeptidase" evidence="8">
    <location>
        <begin position="207"/>
        <end position="383"/>
    </location>
</feature>
<keyword evidence="5" id="KW-0862">Zinc</keyword>
<evidence type="ECO:0000256" key="7">
    <source>
        <dbReference type="SAM" id="MobiDB-lite"/>
    </source>
</evidence>
<evidence type="ECO:0000256" key="1">
    <source>
        <dbReference type="ARBA" id="ARBA00010370"/>
    </source>
</evidence>
<accession>A0A444V2H7</accession>
<protein>
    <submittedName>
        <fullName evidence="9">Matrix metalloproteinase-21</fullName>
    </submittedName>
</protein>
<proteinExistence type="inferred from homology"/>
<dbReference type="EMBL" id="SCEB01003203">
    <property type="protein sequence ID" value="RXM94599.1"/>
    <property type="molecule type" value="Genomic_DNA"/>
</dbReference>
<dbReference type="Pfam" id="PF00413">
    <property type="entry name" value="Peptidase_M10"/>
    <property type="match status" value="2"/>
</dbReference>
<dbReference type="Proteomes" id="UP000289886">
    <property type="component" value="Unassembled WGS sequence"/>
</dbReference>
<dbReference type="InterPro" id="IPR024079">
    <property type="entry name" value="MetalloPept_cat_dom_sf"/>
</dbReference>
<organism evidence="9 10">
    <name type="scientific">Acipenser ruthenus</name>
    <name type="common">Sterlet sturgeon</name>
    <dbReference type="NCBI Taxonomy" id="7906"/>
    <lineage>
        <taxon>Eukaryota</taxon>
        <taxon>Metazoa</taxon>
        <taxon>Chordata</taxon>
        <taxon>Craniata</taxon>
        <taxon>Vertebrata</taxon>
        <taxon>Euteleostomi</taxon>
        <taxon>Actinopterygii</taxon>
        <taxon>Chondrostei</taxon>
        <taxon>Acipenseriformes</taxon>
        <taxon>Acipenseridae</taxon>
        <taxon>Acipenser</taxon>
    </lineage>
</organism>
<dbReference type="InterPro" id="IPR006026">
    <property type="entry name" value="Peptidase_Metallo"/>
</dbReference>
<name>A0A444V2H7_ACIRT</name>
<comment type="similarity">
    <text evidence="1">Belongs to the peptidase M10A family.</text>
</comment>
<evidence type="ECO:0000256" key="2">
    <source>
        <dbReference type="ARBA" id="ARBA00022670"/>
    </source>
</evidence>
<evidence type="ECO:0000313" key="10">
    <source>
        <dbReference type="Proteomes" id="UP000289886"/>
    </source>
</evidence>
<keyword evidence="4" id="KW-0378">Hydrolase</keyword>
<feature type="region of interest" description="Disordered" evidence="7">
    <location>
        <begin position="138"/>
        <end position="173"/>
    </location>
</feature>
<dbReference type="SMART" id="SM00235">
    <property type="entry name" value="ZnMc"/>
    <property type="match status" value="1"/>
</dbReference>
<dbReference type="GO" id="GO:0008270">
    <property type="term" value="F:zinc ion binding"/>
    <property type="evidence" value="ECO:0007669"/>
    <property type="project" value="InterPro"/>
</dbReference>
<dbReference type="PANTHER" id="PTHR10201">
    <property type="entry name" value="MATRIX METALLOPROTEINASE"/>
    <property type="match status" value="1"/>
</dbReference>
<evidence type="ECO:0000256" key="3">
    <source>
        <dbReference type="ARBA" id="ARBA00022723"/>
    </source>
</evidence>
<reference evidence="9 10" key="1">
    <citation type="submission" date="2019-01" db="EMBL/GenBank/DDBJ databases">
        <title>Draft Genome and Complete Hox-Cluster Characterization of the Sterlet Sturgeon (Acipenser ruthenus).</title>
        <authorList>
            <person name="Wei Q."/>
        </authorList>
    </citation>
    <scope>NUCLEOTIDE SEQUENCE [LARGE SCALE GENOMIC DNA]</scope>
    <source>
        <strain evidence="9">WHYD16114868_AA</strain>
        <tissue evidence="9">Blood</tissue>
    </source>
</reference>
<evidence type="ECO:0000259" key="8">
    <source>
        <dbReference type="SMART" id="SM00235"/>
    </source>
</evidence>
<feature type="compositionally biased region" description="Polar residues" evidence="7">
    <location>
        <begin position="90"/>
        <end position="104"/>
    </location>
</feature>
<evidence type="ECO:0000313" key="9">
    <source>
        <dbReference type="EMBL" id="RXM94599.1"/>
    </source>
</evidence>
<dbReference type="GO" id="GO:0031012">
    <property type="term" value="C:extracellular matrix"/>
    <property type="evidence" value="ECO:0007669"/>
    <property type="project" value="InterPro"/>
</dbReference>
<keyword evidence="6" id="KW-0482">Metalloprotease</keyword>
<feature type="compositionally biased region" description="Polar residues" evidence="7">
    <location>
        <begin position="23"/>
        <end position="34"/>
    </location>
</feature>
<dbReference type="GO" id="GO:0004222">
    <property type="term" value="F:metalloendopeptidase activity"/>
    <property type="evidence" value="ECO:0007669"/>
    <property type="project" value="InterPro"/>
</dbReference>
<feature type="region of interest" description="Disordered" evidence="7">
    <location>
        <begin position="85"/>
        <end position="107"/>
    </location>
</feature>
<dbReference type="SUPFAM" id="SSF55486">
    <property type="entry name" value="Metalloproteases ('zincins'), catalytic domain"/>
    <property type="match status" value="1"/>
</dbReference>
<dbReference type="AlphaFoldDB" id="A0A444V2H7"/>
<gene>
    <name evidence="9" type="ORF">EOD39_17820</name>
</gene>
<keyword evidence="2" id="KW-0645">Protease</keyword>
<evidence type="ECO:0000256" key="5">
    <source>
        <dbReference type="ARBA" id="ARBA00022833"/>
    </source>
</evidence>
<dbReference type="GO" id="GO:0030574">
    <property type="term" value="P:collagen catabolic process"/>
    <property type="evidence" value="ECO:0007669"/>
    <property type="project" value="TreeGrafter"/>
</dbReference>
<comment type="caution">
    <text evidence="9">The sequence shown here is derived from an EMBL/GenBank/DDBJ whole genome shotgun (WGS) entry which is preliminary data.</text>
</comment>
<dbReference type="PANTHER" id="PTHR10201:SF323">
    <property type="entry name" value="MATRIX METALLOPROTEINASE-21"/>
    <property type="match status" value="1"/>
</dbReference>
<dbReference type="GO" id="GO:0030198">
    <property type="term" value="P:extracellular matrix organization"/>
    <property type="evidence" value="ECO:0007669"/>
    <property type="project" value="TreeGrafter"/>
</dbReference>
<evidence type="ECO:0000256" key="6">
    <source>
        <dbReference type="ARBA" id="ARBA00023049"/>
    </source>
</evidence>
<keyword evidence="10" id="KW-1185">Reference proteome</keyword>